<dbReference type="Pfam" id="PF02687">
    <property type="entry name" value="FtsX"/>
    <property type="match status" value="2"/>
</dbReference>
<evidence type="ECO:0000256" key="2">
    <source>
        <dbReference type="ARBA" id="ARBA00022475"/>
    </source>
</evidence>
<dbReference type="PANTHER" id="PTHR30572:SF18">
    <property type="entry name" value="ABC-TYPE MACROLIDE FAMILY EXPORT SYSTEM PERMEASE COMPONENT 2"/>
    <property type="match status" value="1"/>
</dbReference>
<keyword evidence="2" id="KW-1003">Cell membrane</keyword>
<feature type="domain" description="ABC3 transporter permease C-terminal" evidence="7">
    <location>
        <begin position="282"/>
        <end position="394"/>
    </location>
</feature>
<evidence type="ECO:0000256" key="1">
    <source>
        <dbReference type="ARBA" id="ARBA00004651"/>
    </source>
</evidence>
<dbReference type="EMBL" id="JAEQBW010000003">
    <property type="protein sequence ID" value="MBK6265276.1"/>
    <property type="molecule type" value="Genomic_DNA"/>
</dbReference>
<keyword evidence="4 6" id="KW-1133">Transmembrane helix</keyword>
<reference evidence="9" key="1">
    <citation type="submission" date="2021-01" db="EMBL/GenBank/DDBJ databases">
        <title>Marivirga aurantiaca sp. nov., isolated from intertidal surface sediments.</title>
        <authorList>
            <person name="Zhang M."/>
        </authorList>
    </citation>
    <scope>NUCLEOTIDE SEQUENCE</scope>
    <source>
        <strain evidence="9">S37H4</strain>
    </source>
</reference>
<dbReference type="Pfam" id="PF12704">
    <property type="entry name" value="MacB_PCD"/>
    <property type="match status" value="1"/>
</dbReference>
<feature type="transmembrane region" description="Helical" evidence="6">
    <location>
        <begin position="662"/>
        <end position="686"/>
    </location>
</feature>
<keyword evidence="3 6" id="KW-0812">Transmembrane</keyword>
<dbReference type="Proteomes" id="UP000611723">
    <property type="component" value="Unassembled WGS sequence"/>
</dbReference>
<evidence type="ECO:0000256" key="4">
    <source>
        <dbReference type="ARBA" id="ARBA00022989"/>
    </source>
</evidence>
<feature type="domain" description="MacB-like periplasmic core" evidence="8">
    <location>
        <begin position="21"/>
        <end position="236"/>
    </location>
</feature>
<comment type="caution">
    <text evidence="9">The sequence shown here is derived from an EMBL/GenBank/DDBJ whole genome shotgun (WGS) entry which is preliminary data.</text>
</comment>
<feature type="transmembrane region" description="Helical" evidence="6">
    <location>
        <begin position="714"/>
        <end position="733"/>
    </location>
</feature>
<comment type="subcellular location">
    <subcellularLocation>
        <location evidence="1">Cell membrane</location>
        <topology evidence="1">Multi-pass membrane protein</topology>
    </subcellularLocation>
</comment>
<organism evidence="9 10">
    <name type="scientific">Marivirga aurantiaca</name>
    <dbReference type="NCBI Taxonomy" id="2802615"/>
    <lineage>
        <taxon>Bacteria</taxon>
        <taxon>Pseudomonadati</taxon>
        <taxon>Bacteroidota</taxon>
        <taxon>Cytophagia</taxon>
        <taxon>Cytophagales</taxon>
        <taxon>Marivirgaceae</taxon>
        <taxon>Marivirga</taxon>
    </lineage>
</organism>
<sequence>MWKSYIKSALRNFAKNKLTFFINLFGLALGLSVAILISLWVQDELSMDKIFEDNDRIYRIIGHQSYGDNIMTFANTPGILARELKNYYPEVEYAIAHTWSEEKLMTVKDKNLKYSGIYAESDFLKVVSHELLHGDAPMALANRENIVITEQIAMALFNRTDVVGESILIDSKTTYIVGGVLKNISSKSSHKFDFIINMERFFDENAWVHEWGNNGPYTLVKLKKGTDGDTFSEKIKGFIKERQEGSIVDLFAVPYAQNYLYGKYENGQLVGGRIEYVRMFSLIGLFVLIIACINFMNLATARSQKRAKEVGVRKVVGAGRNALIGQFISESMLLTFIAAIFSILFVELVMPSFNSLTGKELFIDYSQPSFFLMLFSIVLFTGLLAGSYPAFYLSAIKVVSIFKSNHKTSSQVNFTRKALVLFQFVTATILILGTLVIYKQIDFMLSKDLGYDKEQLISFRLQGDLKSERFEHFRNELLQKPEILHVSRAANYLTSKNSNTGEVNWEGRDPDASVLFEIIRVDHDFIPSLGLKVIKGRAFSREHATDTLLKVIINKTAYETIQNENGSISSLEIWGGDWEIIGVVDDFNFESLHSQVGPAIIMLQPQNTYAGFIKLSPDDVAGSLEYISSKAKEVNPNYPFDYTFMDDKLNKLYKQDERLRDLALYFAILTILISCLGLFALSAHIAEQKTKEIGIRKVLGASTMNILQIINREFVIIVSFSIAIGSIIGYWAINEFILGGFAFRISLEWWHILLAAFVIIMAAYITVSFQAFKATRINPVDTLKSE</sequence>
<dbReference type="InterPro" id="IPR003838">
    <property type="entry name" value="ABC3_permease_C"/>
</dbReference>
<evidence type="ECO:0000256" key="6">
    <source>
        <dbReference type="SAM" id="Phobius"/>
    </source>
</evidence>
<protein>
    <submittedName>
        <fullName evidence="9">ABC transporter permease</fullName>
    </submittedName>
</protein>
<dbReference type="RefSeq" id="WP_201430947.1">
    <property type="nucleotide sequence ID" value="NZ_JAEQBW010000003.1"/>
</dbReference>
<evidence type="ECO:0000313" key="9">
    <source>
        <dbReference type="EMBL" id="MBK6265276.1"/>
    </source>
</evidence>
<evidence type="ECO:0000256" key="5">
    <source>
        <dbReference type="ARBA" id="ARBA00023136"/>
    </source>
</evidence>
<evidence type="ECO:0000259" key="7">
    <source>
        <dbReference type="Pfam" id="PF02687"/>
    </source>
</evidence>
<proteinExistence type="predicted"/>
<evidence type="ECO:0000313" key="10">
    <source>
        <dbReference type="Proteomes" id="UP000611723"/>
    </source>
</evidence>
<dbReference type="AlphaFoldDB" id="A0A934WYS4"/>
<evidence type="ECO:0000256" key="3">
    <source>
        <dbReference type="ARBA" id="ARBA00022692"/>
    </source>
</evidence>
<evidence type="ECO:0000259" key="8">
    <source>
        <dbReference type="Pfam" id="PF12704"/>
    </source>
</evidence>
<keyword evidence="5 6" id="KW-0472">Membrane</keyword>
<accession>A0A934WYS4</accession>
<dbReference type="InterPro" id="IPR025857">
    <property type="entry name" value="MacB_PCD"/>
</dbReference>
<keyword evidence="10" id="KW-1185">Reference proteome</keyword>
<gene>
    <name evidence="9" type="ORF">JKA74_09510</name>
</gene>
<dbReference type="GO" id="GO:0022857">
    <property type="term" value="F:transmembrane transporter activity"/>
    <property type="evidence" value="ECO:0007669"/>
    <property type="project" value="TreeGrafter"/>
</dbReference>
<feature type="transmembrane region" description="Helical" evidence="6">
    <location>
        <begin position="749"/>
        <end position="767"/>
    </location>
</feature>
<dbReference type="GO" id="GO:0005886">
    <property type="term" value="C:plasma membrane"/>
    <property type="evidence" value="ECO:0007669"/>
    <property type="project" value="UniProtKB-SubCell"/>
</dbReference>
<dbReference type="PANTHER" id="PTHR30572">
    <property type="entry name" value="MEMBRANE COMPONENT OF TRANSPORTER-RELATED"/>
    <property type="match status" value="1"/>
</dbReference>
<feature type="transmembrane region" description="Helical" evidence="6">
    <location>
        <begin position="279"/>
        <end position="299"/>
    </location>
</feature>
<feature type="transmembrane region" description="Helical" evidence="6">
    <location>
        <begin position="332"/>
        <end position="350"/>
    </location>
</feature>
<feature type="domain" description="ABC3 transporter permease C-terminal" evidence="7">
    <location>
        <begin position="666"/>
        <end position="779"/>
    </location>
</feature>
<feature type="transmembrane region" description="Helical" evidence="6">
    <location>
        <begin position="414"/>
        <end position="438"/>
    </location>
</feature>
<dbReference type="InterPro" id="IPR050250">
    <property type="entry name" value="Macrolide_Exporter_MacB"/>
</dbReference>
<feature type="transmembrane region" description="Helical" evidence="6">
    <location>
        <begin position="20"/>
        <end position="41"/>
    </location>
</feature>
<feature type="transmembrane region" description="Helical" evidence="6">
    <location>
        <begin position="370"/>
        <end position="393"/>
    </location>
</feature>
<name>A0A934WYS4_9BACT</name>